<evidence type="ECO:0000313" key="4">
    <source>
        <dbReference type="EMBL" id="QTW43613.1"/>
    </source>
</evidence>
<dbReference type="PROSITE" id="PS50404">
    <property type="entry name" value="GST_NTER"/>
    <property type="match status" value="1"/>
</dbReference>
<reference evidence="4" key="1">
    <citation type="submission" date="2020-10" db="EMBL/GenBank/DDBJ databases">
        <authorList>
            <person name="Kim D.-H."/>
        </authorList>
    </citation>
    <scope>NUCLEOTIDE SEQUENCE</scope>
</reference>
<dbReference type="Pfam" id="PF13417">
    <property type="entry name" value="GST_N_3"/>
    <property type="match status" value="1"/>
</dbReference>
<evidence type="ECO:0000259" key="2">
    <source>
        <dbReference type="PROSITE" id="PS50404"/>
    </source>
</evidence>
<dbReference type="SUPFAM" id="SSF52833">
    <property type="entry name" value="Thioredoxin-like"/>
    <property type="match status" value="1"/>
</dbReference>
<feature type="domain" description="GST N-terminal" evidence="2">
    <location>
        <begin position="2"/>
        <end position="83"/>
    </location>
</feature>
<evidence type="ECO:0000256" key="1">
    <source>
        <dbReference type="ARBA" id="ARBA00011738"/>
    </source>
</evidence>
<comment type="subunit">
    <text evidence="1">Homodimer.</text>
</comment>
<dbReference type="InterPro" id="IPR040079">
    <property type="entry name" value="Glutathione_S-Trfase"/>
</dbReference>
<accession>A0A8B0MEZ9</accession>
<dbReference type="FunFam" id="3.40.30.10:FF:000034">
    <property type="entry name" value="glutathione S-transferase 1"/>
    <property type="match status" value="1"/>
</dbReference>
<feature type="domain" description="GST C-terminal" evidence="3">
    <location>
        <begin position="89"/>
        <end position="212"/>
    </location>
</feature>
<dbReference type="GO" id="GO:0004364">
    <property type="term" value="F:glutathione transferase activity"/>
    <property type="evidence" value="ECO:0007669"/>
    <property type="project" value="TreeGrafter"/>
</dbReference>
<dbReference type="CDD" id="cd03045">
    <property type="entry name" value="GST_N_Delta_Epsilon"/>
    <property type="match status" value="1"/>
</dbReference>
<name>A0A8B0MEZ9_EURAF</name>
<organism evidence="4">
    <name type="scientific">Eurytemora affinis</name>
    <name type="common">Copepod</name>
    <name type="synonym">Temora affinis</name>
    <dbReference type="NCBI Taxonomy" id="88015"/>
    <lineage>
        <taxon>Eukaryota</taxon>
        <taxon>Metazoa</taxon>
        <taxon>Ecdysozoa</taxon>
        <taxon>Arthropoda</taxon>
        <taxon>Crustacea</taxon>
        <taxon>Multicrustacea</taxon>
        <taxon>Hexanauplia</taxon>
        <taxon>Copepoda</taxon>
        <taxon>Calanoida</taxon>
        <taxon>Temoridae</taxon>
        <taxon>Eurytemora</taxon>
    </lineage>
</organism>
<sequence>MAPIDIYGMQLSAPVRIVEMTAECLGLEYNFKEIDLMKGEHMTPEYLKINPMHNIPAIVDGEFAMNESRAAAAYLVNKYGKDDSLYPKDPETRCRVDQRLYFDMGVFYKAFGDIVYPVMMPDNGMPAPGEKQHARMKEVLGWLNSYVSDGKFAAGTEQMTLADISLVSTYSTIKATGAVDLSEYSGADAWFTKCIGLIPNYEKANGEGATAFGGWYKSKLA</sequence>
<dbReference type="Gene3D" id="3.40.30.10">
    <property type="entry name" value="Glutaredoxin"/>
    <property type="match status" value="1"/>
</dbReference>
<dbReference type="SFLD" id="SFLDS00019">
    <property type="entry name" value="Glutathione_Transferase_(cytos"/>
    <property type="match status" value="1"/>
</dbReference>
<dbReference type="SFLD" id="SFLDG01153">
    <property type="entry name" value="Main.4:_Theta-like"/>
    <property type="match status" value="1"/>
</dbReference>
<dbReference type="SUPFAM" id="SSF47616">
    <property type="entry name" value="GST C-terminal domain-like"/>
    <property type="match status" value="1"/>
</dbReference>
<dbReference type="InterPro" id="IPR010987">
    <property type="entry name" value="Glutathione-S-Trfase_C-like"/>
</dbReference>
<dbReference type="Gene3D" id="1.20.1050.10">
    <property type="match status" value="1"/>
</dbReference>
<dbReference type="InterPro" id="IPR004045">
    <property type="entry name" value="Glutathione_S-Trfase_N"/>
</dbReference>
<dbReference type="PANTHER" id="PTHR43969:SF9">
    <property type="entry name" value="GLUTATHIONE S TRANSFERASE D10, ISOFORM A-RELATED"/>
    <property type="match status" value="1"/>
</dbReference>
<dbReference type="GO" id="GO:0006749">
    <property type="term" value="P:glutathione metabolic process"/>
    <property type="evidence" value="ECO:0007669"/>
    <property type="project" value="TreeGrafter"/>
</dbReference>
<dbReference type="InterPro" id="IPR036249">
    <property type="entry name" value="Thioredoxin-like_sf"/>
</dbReference>
<dbReference type="OrthoDB" id="2309723at2759"/>
<proteinExistence type="evidence at transcript level"/>
<dbReference type="AlphaFoldDB" id="A0A8B0MEZ9"/>
<dbReference type="FunFam" id="1.20.1050.10:FF:000007">
    <property type="entry name" value="Glutathione S-transferase 1-1"/>
    <property type="match status" value="1"/>
</dbReference>
<dbReference type="InterPro" id="IPR036282">
    <property type="entry name" value="Glutathione-S-Trfase_C_sf"/>
</dbReference>
<dbReference type="PROSITE" id="PS50405">
    <property type="entry name" value="GST_CTER"/>
    <property type="match status" value="1"/>
</dbReference>
<dbReference type="EMBL" id="MW149313">
    <property type="protein sequence ID" value="QTW43613.1"/>
    <property type="molecule type" value="mRNA"/>
</dbReference>
<reference evidence="4" key="2">
    <citation type="journal article" name="Mar. Pollut. Bull.">
        <title>The genome of the European estuarine calanoid copepod Eurytemora affinis: Potential use in molecular ecotoxicology.</title>
        <authorList>
            <person name="Choi B.S."/>
            <person name="Kim D.H."/>
            <person name="Kim M.S."/>
            <person name="Park J.C."/>
            <person name="Lee Y.H."/>
            <person name="Kim H.J."/>
            <person name="Jeong C.B."/>
            <person name="Hagiwara A."/>
            <person name="Souissi S."/>
            <person name="Lee J.S."/>
        </authorList>
    </citation>
    <scope>NUCLEOTIDE SEQUENCE</scope>
</reference>
<evidence type="ECO:0000259" key="3">
    <source>
        <dbReference type="PROSITE" id="PS50405"/>
    </source>
</evidence>
<dbReference type="CDD" id="cd03177">
    <property type="entry name" value="GST_C_Delta_Epsilon"/>
    <property type="match status" value="1"/>
</dbReference>
<dbReference type="PANTHER" id="PTHR43969">
    <property type="entry name" value="GLUTATHIONE S TRANSFERASE D10, ISOFORM A-RELATED"/>
    <property type="match status" value="1"/>
</dbReference>
<dbReference type="SFLD" id="SFLDG00358">
    <property type="entry name" value="Main_(cytGST)"/>
    <property type="match status" value="1"/>
</dbReference>
<protein>
    <submittedName>
        <fullName evidence="4">GSTdelta/epsilon2</fullName>
    </submittedName>
</protein>